<sequence length="328" mass="37334">MTQTSMARRAHDSETPGVPSRSGLDYFYSIFPSAHKHHFTVKMSVEKFLAWAQSPEASEEVAGTEIHTIYWMKGRNSPAHEYICVSFEKDSKRYQIRIDRASPSWTKIFRRISGLNDQDTVFIPSPFDHNVDIPMAWVSFSSPHSPSFGDLAKLLGVISKSSHLLDKWTSNGWWYASCIWTNLLRYGRASSSWCTGDVVDRWNQASGEYEVRWDFDPRKAARVMQFIHASDLHHALSEDGEHPEELRCASEEIAEAFDREMMGLKDGGKDHGRQCWSDDTTPSKRRSDSPIHLRQFEEPPPAYSSLSSFFASPPLHASNPPSYSLLVV</sequence>
<feature type="region of interest" description="Disordered" evidence="1">
    <location>
        <begin position="263"/>
        <end position="301"/>
    </location>
</feature>
<organism evidence="2 3">
    <name type="scientific">Jaapia argillacea MUCL 33604</name>
    <dbReference type="NCBI Taxonomy" id="933084"/>
    <lineage>
        <taxon>Eukaryota</taxon>
        <taxon>Fungi</taxon>
        <taxon>Dikarya</taxon>
        <taxon>Basidiomycota</taxon>
        <taxon>Agaricomycotina</taxon>
        <taxon>Agaricomycetes</taxon>
        <taxon>Agaricomycetidae</taxon>
        <taxon>Jaapiales</taxon>
        <taxon>Jaapiaceae</taxon>
        <taxon>Jaapia</taxon>
    </lineage>
</organism>
<gene>
    <name evidence="2" type="ORF">JAAARDRAFT_205719</name>
</gene>
<protein>
    <submittedName>
        <fullName evidence="2">Uncharacterized protein</fullName>
    </submittedName>
</protein>
<dbReference type="Proteomes" id="UP000027265">
    <property type="component" value="Unassembled WGS sequence"/>
</dbReference>
<evidence type="ECO:0000313" key="3">
    <source>
        <dbReference type="Proteomes" id="UP000027265"/>
    </source>
</evidence>
<dbReference type="HOGENOM" id="CLU_041448_0_0_1"/>
<evidence type="ECO:0000313" key="2">
    <source>
        <dbReference type="EMBL" id="KDQ59740.1"/>
    </source>
</evidence>
<dbReference type="AlphaFoldDB" id="A0A067Q0S0"/>
<keyword evidence="3" id="KW-1185">Reference proteome</keyword>
<dbReference type="EMBL" id="KL197715">
    <property type="protein sequence ID" value="KDQ59740.1"/>
    <property type="molecule type" value="Genomic_DNA"/>
</dbReference>
<feature type="compositionally biased region" description="Basic and acidic residues" evidence="1">
    <location>
        <begin position="281"/>
        <end position="297"/>
    </location>
</feature>
<name>A0A067Q0S0_9AGAM</name>
<reference evidence="3" key="1">
    <citation type="journal article" date="2014" name="Proc. Natl. Acad. Sci. U.S.A.">
        <title>Extensive sampling of basidiomycete genomes demonstrates inadequacy of the white-rot/brown-rot paradigm for wood decay fungi.</title>
        <authorList>
            <person name="Riley R."/>
            <person name="Salamov A.A."/>
            <person name="Brown D.W."/>
            <person name="Nagy L.G."/>
            <person name="Floudas D."/>
            <person name="Held B.W."/>
            <person name="Levasseur A."/>
            <person name="Lombard V."/>
            <person name="Morin E."/>
            <person name="Otillar R."/>
            <person name="Lindquist E.A."/>
            <person name="Sun H."/>
            <person name="LaButti K.M."/>
            <person name="Schmutz J."/>
            <person name="Jabbour D."/>
            <person name="Luo H."/>
            <person name="Baker S.E."/>
            <person name="Pisabarro A.G."/>
            <person name="Walton J.D."/>
            <person name="Blanchette R.A."/>
            <person name="Henrissat B."/>
            <person name="Martin F."/>
            <person name="Cullen D."/>
            <person name="Hibbett D.S."/>
            <person name="Grigoriev I.V."/>
        </authorList>
    </citation>
    <scope>NUCLEOTIDE SEQUENCE [LARGE SCALE GENOMIC DNA]</scope>
    <source>
        <strain evidence="3">MUCL 33604</strain>
    </source>
</reference>
<accession>A0A067Q0S0</accession>
<dbReference type="InParanoid" id="A0A067Q0S0"/>
<feature type="compositionally biased region" description="Basic and acidic residues" evidence="1">
    <location>
        <begin position="263"/>
        <end position="273"/>
    </location>
</feature>
<evidence type="ECO:0000256" key="1">
    <source>
        <dbReference type="SAM" id="MobiDB-lite"/>
    </source>
</evidence>
<proteinExistence type="predicted"/>